<dbReference type="AlphaFoldDB" id="A0AA39GKU2"/>
<dbReference type="EMBL" id="JAPDFR010000002">
    <property type="protein sequence ID" value="KAK0389031.1"/>
    <property type="molecule type" value="Genomic_DNA"/>
</dbReference>
<gene>
    <name evidence="2" type="ORF">NLU13_2607</name>
</gene>
<proteinExistence type="predicted"/>
<feature type="transmembrane region" description="Helical" evidence="1">
    <location>
        <begin position="12"/>
        <end position="32"/>
    </location>
</feature>
<feature type="transmembrane region" description="Helical" evidence="1">
    <location>
        <begin position="79"/>
        <end position="98"/>
    </location>
</feature>
<keyword evidence="1" id="KW-1133">Transmembrane helix</keyword>
<keyword evidence="1" id="KW-0812">Transmembrane</keyword>
<dbReference type="Proteomes" id="UP001175261">
    <property type="component" value="Unassembled WGS sequence"/>
</dbReference>
<sequence>MGHMLYFEFSWAILSTIGVANLLYGLTIIAITRVTPVSLVPIIVSTAAAIANGLCYYAFYANYPRVNTAAASCIADLMWLVQEAGITFYSYIILTRLLPQRELVYLKTIFWSLLMAVAAARMIILVNRIRAILDPSLDLQRLINGMHIGYFVGLALIECTSATFLIRTFLSAKKISLHVSHRAALFRHLMRSTEIRQAILALLGITRAVTYFFQPTLQASTNLASQIDRFIYTLECLFPVMLYIDILASRITALSHSTQHSLPPISARQAPDPDRRIATAGSNVSILENDASQELGQRRVTKYSSFDSVAGSVVSPVNPKARLPFDASEGIVRTVEFSVNRTRELD</sequence>
<comment type="caution">
    <text evidence="2">The sequence shown here is derived from an EMBL/GenBank/DDBJ whole genome shotgun (WGS) entry which is preliminary data.</text>
</comment>
<evidence type="ECO:0000313" key="3">
    <source>
        <dbReference type="Proteomes" id="UP001175261"/>
    </source>
</evidence>
<evidence type="ECO:0000256" key="1">
    <source>
        <dbReference type="SAM" id="Phobius"/>
    </source>
</evidence>
<accession>A0AA39GKU2</accession>
<reference evidence="2" key="1">
    <citation type="submission" date="2022-10" db="EMBL/GenBank/DDBJ databases">
        <title>Determination and structural analysis of whole genome sequence of Sarocladium strictum F4-1.</title>
        <authorList>
            <person name="Hu L."/>
            <person name="Jiang Y."/>
        </authorList>
    </citation>
    <scope>NUCLEOTIDE SEQUENCE</scope>
    <source>
        <strain evidence="2">F4-1</strain>
    </source>
</reference>
<keyword evidence="3" id="KW-1185">Reference proteome</keyword>
<evidence type="ECO:0000313" key="2">
    <source>
        <dbReference type="EMBL" id="KAK0389031.1"/>
    </source>
</evidence>
<feature type="transmembrane region" description="Helical" evidence="1">
    <location>
        <begin position="110"/>
        <end position="129"/>
    </location>
</feature>
<feature type="transmembrane region" description="Helical" evidence="1">
    <location>
        <begin position="39"/>
        <end position="59"/>
    </location>
</feature>
<keyword evidence="1" id="KW-0472">Membrane</keyword>
<name>A0AA39GKU2_SARSR</name>
<feature type="transmembrane region" description="Helical" evidence="1">
    <location>
        <begin position="149"/>
        <end position="170"/>
    </location>
</feature>
<organism evidence="2 3">
    <name type="scientific">Sarocladium strictum</name>
    <name type="common">Black bundle disease fungus</name>
    <name type="synonym">Acremonium strictum</name>
    <dbReference type="NCBI Taxonomy" id="5046"/>
    <lineage>
        <taxon>Eukaryota</taxon>
        <taxon>Fungi</taxon>
        <taxon>Dikarya</taxon>
        <taxon>Ascomycota</taxon>
        <taxon>Pezizomycotina</taxon>
        <taxon>Sordariomycetes</taxon>
        <taxon>Hypocreomycetidae</taxon>
        <taxon>Hypocreales</taxon>
        <taxon>Sarocladiaceae</taxon>
        <taxon>Sarocladium</taxon>
    </lineage>
</organism>
<protein>
    <submittedName>
        <fullName evidence="2">Uncharacterized protein</fullName>
    </submittedName>
</protein>